<dbReference type="PANTHER" id="PTHR33420:SF3">
    <property type="entry name" value="FIMBRIAL SUBUNIT ELFA"/>
    <property type="match status" value="1"/>
</dbReference>
<dbReference type="SUPFAM" id="SSF49401">
    <property type="entry name" value="Bacterial adhesins"/>
    <property type="match status" value="1"/>
</dbReference>
<dbReference type="InterPro" id="IPR036937">
    <property type="entry name" value="Adhesion_dom_fimbrial_sf"/>
</dbReference>
<reference evidence="2 3" key="1">
    <citation type="submission" date="2016-07" db="EMBL/GenBank/DDBJ databases">
        <title>Complete genome sequences of Bordetella pseudohinzii.</title>
        <authorList>
            <person name="Spilker T."/>
            <person name="Darrah R."/>
            <person name="LiPuma J.J."/>
        </authorList>
    </citation>
    <scope>NUCLEOTIDE SEQUENCE [LARGE SCALE GENOMIC DNA]</scope>
    <source>
        <strain evidence="2 3">HI4681</strain>
    </source>
</reference>
<dbReference type="Proteomes" id="UP000092950">
    <property type="component" value="Chromosome"/>
</dbReference>
<name>A0ABM6DK97_9BORD</name>
<dbReference type="PANTHER" id="PTHR33420">
    <property type="entry name" value="FIMBRIAL SUBUNIT ELFA-RELATED"/>
    <property type="match status" value="1"/>
</dbReference>
<keyword evidence="3" id="KW-1185">Reference proteome</keyword>
<dbReference type="InterPro" id="IPR008966">
    <property type="entry name" value="Adhesion_dom_sf"/>
</dbReference>
<dbReference type="EMBL" id="CP016440">
    <property type="protein sequence ID" value="ANY18293.1"/>
    <property type="molecule type" value="Genomic_DNA"/>
</dbReference>
<keyword evidence="1" id="KW-0732">Signal</keyword>
<evidence type="ECO:0000256" key="1">
    <source>
        <dbReference type="ARBA" id="ARBA00022729"/>
    </source>
</evidence>
<dbReference type="Gene3D" id="2.60.40.1090">
    <property type="entry name" value="Fimbrial-type adhesion domain"/>
    <property type="match status" value="1"/>
</dbReference>
<evidence type="ECO:0000313" key="2">
    <source>
        <dbReference type="EMBL" id="ANY18293.1"/>
    </source>
</evidence>
<organism evidence="2 3">
    <name type="scientific">Bordetella pseudohinzii</name>
    <dbReference type="NCBI Taxonomy" id="1331258"/>
    <lineage>
        <taxon>Bacteria</taxon>
        <taxon>Pseudomonadati</taxon>
        <taxon>Pseudomonadota</taxon>
        <taxon>Betaproteobacteria</taxon>
        <taxon>Burkholderiales</taxon>
        <taxon>Alcaligenaceae</taxon>
        <taxon>Bordetella</taxon>
    </lineage>
</organism>
<protein>
    <submittedName>
        <fullName evidence="2">Adhesin</fullName>
    </submittedName>
</protein>
<gene>
    <name evidence="2" type="ORF">BBN53_10825</name>
</gene>
<accession>A0ABM6DK97</accession>
<proteinExistence type="predicted"/>
<dbReference type="InterPro" id="IPR050263">
    <property type="entry name" value="Bact_Fimbrial_Adh_Pro"/>
</dbReference>
<evidence type="ECO:0000313" key="3">
    <source>
        <dbReference type="Proteomes" id="UP000092950"/>
    </source>
</evidence>
<sequence length="350" mass="37385">MLSWAGPAQAAFEAPPANCSTKSNFITTLAGTEVRVTPDMPLGTQLSPPTGSNSILAAFCEYDTGDPDLAESMDGEPVALVLTASPQYPQIDSPYGVMIRLPSITDAIGVALQVETANGQTLAPGQKEWVIGTDGEVNYFFDDGKIRLRTPDTQSLTYRLAKVAQTTTPGRRLVGQYFGLFTVKWVVRYGTSEAKVVGISTVDMSHGTALSVMAQGCNYSNVVRSLPRVRRSEFGGVGSTLAETPFEVPITCYGSPSVKFSITPRHADASVAGLGLADVADTKGVGVQLLKDASGDVPWDFSSVRPLAEAVASSDVVNIPIALRARYYQTRRDINVGPLQVVYTFTLNYD</sequence>